<evidence type="ECO:0000256" key="5">
    <source>
        <dbReference type="SAM" id="MobiDB-lite"/>
    </source>
</evidence>
<dbReference type="GO" id="GO:0030313">
    <property type="term" value="C:cell envelope"/>
    <property type="evidence" value="ECO:0007669"/>
    <property type="project" value="UniProtKB-SubCell"/>
</dbReference>
<evidence type="ECO:0000313" key="9">
    <source>
        <dbReference type="Proteomes" id="UP000196560"/>
    </source>
</evidence>
<evidence type="ECO:0000256" key="2">
    <source>
        <dbReference type="ARBA" id="ARBA00010333"/>
    </source>
</evidence>
<dbReference type="Pfam" id="PF00497">
    <property type="entry name" value="SBP_bac_3"/>
    <property type="match status" value="1"/>
</dbReference>
<feature type="signal peptide" evidence="6">
    <location>
        <begin position="1"/>
        <end position="31"/>
    </location>
</feature>
<evidence type="ECO:0000256" key="3">
    <source>
        <dbReference type="ARBA" id="ARBA00022729"/>
    </source>
</evidence>
<evidence type="ECO:0000259" key="7">
    <source>
        <dbReference type="SMART" id="SM00062"/>
    </source>
</evidence>
<comment type="similarity">
    <text evidence="2 4">Belongs to the bacterial solute-binding protein 3 family.</text>
</comment>
<dbReference type="PANTHER" id="PTHR35936">
    <property type="entry name" value="MEMBRANE-BOUND LYTIC MUREIN TRANSGLYCOSYLASE F"/>
    <property type="match status" value="1"/>
</dbReference>
<dbReference type="Proteomes" id="UP000196560">
    <property type="component" value="Unassembled WGS sequence"/>
</dbReference>
<dbReference type="AlphaFoldDB" id="A0A1Y3UAS0"/>
<dbReference type="STRING" id="1118060.GCA_000311845_01572"/>
<comment type="subcellular location">
    <subcellularLocation>
        <location evidence="1">Cell envelope</location>
    </subcellularLocation>
</comment>
<evidence type="ECO:0000256" key="6">
    <source>
        <dbReference type="SAM" id="SignalP"/>
    </source>
</evidence>
<accession>A0A1Y3UAS0</accession>
<dbReference type="EMBL" id="NFHO01000002">
    <property type="protein sequence ID" value="OUN44207.1"/>
    <property type="molecule type" value="Genomic_DNA"/>
</dbReference>
<organism evidence="8 9">
    <name type="scientific">Enorma massiliensis</name>
    <dbReference type="NCBI Taxonomy" id="1472761"/>
    <lineage>
        <taxon>Bacteria</taxon>
        <taxon>Bacillati</taxon>
        <taxon>Actinomycetota</taxon>
        <taxon>Coriobacteriia</taxon>
        <taxon>Coriobacteriales</taxon>
        <taxon>Coriobacteriaceae</taxon>
        <taxon>Enorma</taxon>
    </lineage>
</organism>
<dbReference type="RefSeq" id="WP_087185931.1">
    <property type="nucleotide sequence ID" value="NZ_NFHO01000002.1"/>
</dbReference>
<dbReference type="PROSITE" id="PS01039">
    <property type="entry name" value="SBP_BACTERIAL_3"/>
    <property type="match status" value="1"/>
</dbReference>
<proteinExistence type="inferred from homology"/>
<feature type="domain" description="Solute-binding protein family 3/N-terminal" evidence="7">
    <location>
        <begin position="57"/>
        <end position="276"/>
    </location>
</feature>
<dbReference type="InterPro" id="IPR001638">
    <property type="entry name" value="Solute-binding_3/MltF_N"/>
</dbReference>
<evidence type="ECO:0000256" key="1">
    <source>
        <dbReference type="ARBA" id="ARBA00004196"/>
    </source>
</evidence>
<gene>
    <name evidence="8" type="ORF">B5G21_02795</name>
</gene>
<dbReference type="PROSITE" id="PS51257">
    <property type="entry name" value="PROKAR_LIPOPROTEIN"/>
    <property type="match status" value="1"/>
</dbReference>
<sequence>MVDGLKSRLARAAAGVAALALAFGLGGCSLATPSLDEAVDETPAQAIADSELVQAGTLTVALDTSDAPQVITGTDGELVGYDIDVATALAENMGLKVSFVNATSPSSALEGGEADIYLGATASDESDDISTEGEVLQNATAIFGINTGSTSAASTTVSASDLTSARVGVQDGSASQEALARVNVVASSTYSNVNECFEALAAGEVDYVACDATAGGYLARSYEGVFFAGTISSSTSYGIAYLSSSSDLADEVNNALDALATDGTLDAIHQVWYGPVPLSLSNEVISGVTLSTDESASDDESASSDGEPTITEDINSLD</sequence>
<evidence type="ECO:0000256" key="4">
    <source>
        <dbReference type="RuleBase" id="RU003744"/>
    </source>
</evidence>
<reference evidence="9" key="1">
    <citation type="submission" date="2017-04" db="EMBL/GenBank/DDBJ databases">
        <title>Function of individual gut microbiota members based on whole genome sequencing of pure cultures obtained from chicken caecum.</title>
        <authorList>
            <person name="Medvecky M."/>
            <person name="Cejkova D."/>
            <person name="Polansky O."/>
            <person name="Karasova D."/>
            <person name="Kubasova T."/>
            <person name="Cizek A."/>
            <person name="Rychlik I."/>
        </authorList>
    </citation>
    <scope>NUCLEOTIDE SEQUENCE [LARGE SCALE GENOMIC DNA]</scope>
    <source>
        <strain evidence="9">An70</strain>
    </source>
</reference>
<dbReference type="InterPro" id="IPR018313">
    <property type="entry name" value="SBP_3_CS"/>
</dbReference>
<feature type="region of interest" description="Disordered" evidence="5">
    <location>
        <begin position="290"/>
        <end position="318"/>
    </location>
</feature>
<dbReference type="SUPFAM" id="SSF53850">
    <property type="entry name" value="Periplasmic binding protein-like II"/>
    <property type="match status" value="1"/>
</dbReference>
<keyword evidence="9" id="KW-1185">Reference proteome</keyword>
<name>A0A1Y3UAS0_9ACTN</name>
<protein>
    <recommendedName>
        <fullName evidence="7">Solute-binding protein family 3/N-terminal domain-containing protein</fullName>
    </recommendedName>
</protein>
<feature type="chain" id="PRO_5011011903" description="Solute-binding protein family 3/N-terminal domain-containing protein" evidence="6">
    <location>
        <begin position="32"/>
        <end position="318"/>
    </location>
</feature>
<comment type="caution">
    <text evidence="8">The sequence shown here is derived from an EMBL/GenBank/DDBJ whole genome shotgun (WGS) entry which is preliminary data.</text>
</comment>
<evidence type="ECO:0000313" key="8">
    <source>
        <dbReference type="EMBL" id="OUN44207.1"/>
    </source>
</evidence>
<dbReference type="Gene3D" id="3.40.190.10">
    <property type="entry name" value="Periplasmic binding protein-like II"/>
    <property type="match status" value="2"/>
</dbReference>
<keyword evidence="3 6" id="KW-0732">Signal</keyword>
<dbReference type="PANTHER" id="PTHR35936:SF17">
    <property type="entry name" value="ARGININE-BINDING EXTRACELLULAR PROTEIN ARTP"/>
    <property type="match status" value="1"/>
</dbReference>
<dbReference type="SMART" id="SM00062">
    <property type="entry name" value="PBPb"/>
    <property type="match status" value="1"/>
</dbReference>
<dbReference type="eggNOG" id="COG0834">
    <property type="taxonomic scope" value="Bacteria"/>
</dbReference>